<name>A0A4Y2M229_ARAVE</name>
<reference evidence="2 3" key="1">
    <citation type="journal article" date="2019" name="Sci. Rep.">
        <title>Orb-weaving spider Araneus ventricosus genome elucidates the spidroin gene catalogue.</title>
        <authorList>
            <person name="Kono N."/>
            <person name="Nakamura H."/>
            <person name="Ohtoshi R."/>
            <person name="Moran D.A.P."/>
            <person name="Shinohara A."/>
            <person name="Yoshida Y."/>
            <person name="Fujiwara M."/>
            <person name="Mori M."/>
            <person name="Tomita M."/>
            <person name="Arakawa K."/>
        </authorList>
    </citation>
    <scope>NUCLEOTIDE SEQUENCE [LARGE SCALE GENOMIC DNA]</scope>
</reference>
<evidence type="ECO:0000313" key="2">
    <source>
        <dbReference type="EMBL" id="GBN20483.1"/>
    </source>
</evidence>
<protein>
    <submittedName>
        <fullName evidence="2">Uncharacterized protein</fullName>
    </submittedName>
</protein>
<dbReference type="Proteomes" id="UP000499080">
    <property type="component" value="Unassembled WGS sequence"/>
</dbReference>
<feature type="compositionally biased region" description="Polar residues" evidence="1">
    <location>
        <begin position="24"/>
        <end position="37"/>
    </location>
</feature>
<proteinExistence type="predicted"/>
<accession>A0A4Y2M229</accession>
<evidence type="ECO:0000313" key="3">
    <source>
        <dbReference type="Proteomes" id="UP000499080"/>
    </source>
</evidence>
<keyword evidence="3" id="KW-1185">Reference proteome</keyword>
<organism evidence="2 3">
    <name type="scientific">Araneus ventricosus</name>
    <name type="common">Orbweaver spider</name>
    <name type="synonym">Epeira ventricosa</name>
    <dbReference type="NCBI Taxonomy" id="182803"/>
    <lineage>
        <taxon>Eukaryota</taxon>
        <taxon>Metazoa</taxon>
        <taxon>Ecdysozoa</taxon>
        <taxon>Arthropoda</taxon>
        <taxon>Chelicerata</taxon>
        <taxon>Arachnida</taxon>
        <taxon>Araneae</taxon>
        <taxon>Araneomorphae</taxon>
        <taxon>Entelegynae</taxon>
        <taxon>Araneoidea</taxon>
        <taxon>Araneidae</taxon>
        <taxon>Araneus</taxon>
    </lineage>
</organism>
<evidence type="ECO:0000256" key="1">
    <source>
        <dbReference type="SAM" id="MobiDB-lite"/>
    </source>
</evidence>
<comment type="caution">
    <text evidence="2">The sequence shown here is derived from an EMBL/GenBank/DDBJ whole genome shotgun (WGS) entry which is preliminary data.</text>
</comment>
<feature type="region of interest" description="Disordered" evidence="1">
    <location>
        <begin position="1"/>
        <end position="41"/>
    </location>
</feature>
<gene>
    <name evidence="2" type="ORF">AVEN_242556_1</name>
</gene>
<dbReference type="EMBL" id="BGPR01006624">
    <property type="protein sequence ID" value="GBN20483.1"/>
    <property type="molecule type" value="Genomic_DNA"/>
</dbReference>
<sequence length="94" mass="10488">MASGPLKQKAIWAPRKCDREAKKSSFSKTHRQNSPFPQGSCVGVRHPFLGIYCRRNSTSQTTGGRIPTRMNGVLSTSFELPIMYRCFTSKPSGH</sequence>
<dbReference type="AlphaFoldDB" id="A0A4Y2M229"/>